<keyword evidence="7" id="KW-0238">DNA-binding</keyword>
<dbReference type="Gene3D" id="3.30.420.10">
    <property type="entry name" value="Ribonuclease H-like superfamily/Ribonuclease H"/>
    <property type="match status" value="1"/>
</dbReference>
<evidence type="ECO:0000256" key="6">
    <source>
        <dbReference type="ARBA" id="ARBA00022932"/>
    </source>
</evidence>
<keyword evidence="3" id="KW-0808">Transferase</keyword>
<dbReference type="EC" id="2.7.7.7" evidence="2"/>
<evidence type="ECO:0000256" key="2">
    <source>
        <dbReference type="ARBA" id="ARBA00012417"/>
    </source>
</evidence>
<comment type="similarity">
    <text evidence="1">Belongs to the DNA polymerase type-B family.</text>
</comment>
<comment type="catalytic activity">
    <reaction evidence="8">
        <text>DNA(n) + a 2'-deoxyribonucleoside 5'-triphosphate = DNA(n+1) + diphosphate</text>
        <dbReference type="Rhea" id="RHEA:22508"/>
        <dbReference type="Rhea" id="RHEA-COMP:17339"/>
        <dbReference type="Rhea" id="RHEA-COMP:17340"/>
        <dbReference type="ChEBI" id="CHEBI:33019"/>
        <dbReference type="ChEBI" id="CHEBI:61560"/>
        <dbReference type="ChEBI" id="CHEBI:173112"/>
        <dbReference type="EC" id="2.7.7.7"/>
    </reaction>
</comment>
<evidence type="ECO:0000313" key="11">
    <source>
        <dbReference type="Proteomes" id="UP000886611"/>
    </source>
</evidence>
<evidence type="ECO:0000256" key="8">
    <source>
        <dbReference type="ARBA" id="ARBA00049244"/>
    </source>
</evidence>
<organism evidence="10 11">
    <name type="scientific">Polypterus senegalus</name>
    <name type="common">Senegal bichir</name>
    <dbReference type="NCBI Taxonomy" id="55291"/>
    <lineage>
        <taxon>Eukaryota</taxon>
        <taxon>Metazoa</taxon>
        <taxon>Chordata</taxon>
        <taxon>Craniata</taxon>
        <taxon>Vertebrata</taxon>
        <taxon>Euteleostomi</taxon>
        <taxon>Actinopterygii</taxon>
        <taxon>Polypteriformes</taxon>
        <taxon>Polypteridae</taxon>
        <taxon>Polypterus</taxon>
    </lineage>
</organism>
<dbReference type="GO" id="GO:0003887">
    <property type="term" value="F:DNA-directed DNA polymerase activity"/>
    <property type="evidence" value="ECO:0007669"/>
    <property type="project" value="UniProtKB-KW"/>
</dbReference>
<comment type="caution">
    <text evidence="10">The sequence shown here is derived from an EMBL/GenBank/DDBJ whole genome shotgun (WGS) entry which is preliminary data.</text>
</comment>
<dbReference type="Gene3D" id="3.90.1600.10">
    <property type="entry name" value="Palm domain of DNA polymerase"/>
    <property type="match status" value="1"/>
</dbReference>
<feature type="domain" description="DNA-directed DNA polymerase family B mitochondria/virus" evidence="9">
    <location>
        <begin position="947"/>
        <end position="1129"/>
    </location>
</feature>
<dbReference type="PANTHER" id="PTHR33568">
    <property type="entry name" value="DNA POLYMERASE"/>
    <property type="match status" value="1"/>
</dbReference>
<dbReference type="InterPro" id="IPR036397">
    <property type="entry name" value="RNaseH_sf"/>
</dbReference>
<dbReference type="SUPFAM" id="SSF53098">
    <property type="entry name" value="Ribonuclease H-like"/>
    <property type="match status" value="1"/>
</dbReference>
<keyword evidence="5" id="KW-0235">DNA replication</keyword>
<dbReference type="PANTHER" id="PTHR33568:SF3">
    <property type="entry name" value="DNA-DIRECTED DNA POLYMERASE"/>
    <property type="match status" value="1"/>
</dbReference>
<dbReference type="GO" id="GO:0006260">
    <property type="term" value="P:DNA replication"/>
    <property type="evidence" value="ECO:0007669"/>
    <property type="project" value="UniProtKB-KW"/>
</dbReference>
<evidence type="ECO:0000256" key="7">
    <source>
        <dbReference type="ARBA" id="ARBA00023125"/>
    </source>
</evidence>
<name>A0A8X7XG70_POLSE</name>
<dbReference type="Proteomes" id="UP000886611">
    <property type="component" value="Unassembled WGS sequence"/>
</dbReference>
<accession>A0A8X7XG70</accession>
<dbReference type="SUPFAM" id="SSF56672">
    <property type="entry name" value="DNA/RNA polymerases"/>
    <property type="match status" value="1"/>
</dbReference>
<dbReference type="InterPro" id="IPR004868">
    <property type="entry name" value="DNA-dir_DNA_pol_B_mt/vir"/>
</dbReference>
<evidence type="ECO:0000256" key="5">
    <source>
        <dbReference type="ARBA" id="ARBA00022705"/>
    </source>
</evidence>
<feature type="domain" description="DNA-directed DNA polymerase family B mitochondria/virus" evidence="9">
    <location>
        <begin position="1269"/>
        <end position="1433"/>
    </location>
</feature>
<reference evidence="10 11" key="1">
    <citation type="journal article" date="2021" name="Cell">
        <title>Tracing the genetic footprints of vertebrate landing in non-teleost ray-finned fishes.</title>
        <authorList>
            <person name="Bi X."/>
            <person name="Wang K."/>
            <person name="Yang L."/>
            <person name="Pan H."/>
            <person name="Jiang H."/>
            <person name="Wei Q."/>
            <person name="Fang M."/>
            <person name="Yu H."/>
            <person name="Zhu C."/>
            <person name="Cai Y."/>
            <person name="He Y."/>
            <person name="Gan X."/>
            <person name="Zeng H."/>
            <person name="Yu D."/>
            <person name="Zhu Y."/>
            <person name="Jiang H."/>
            <person name="Qiu Q."/>
            <person name="Yang H."/>
            <person name="Zhang Y.E."/>
            <person name="Wang W."/>
            <person name="Zhu M."/>
            <person name="He S."/>
            <person name="Zhang G."/>
        </authorList>
    </citation>
    <scope>NUCLEOTIDE SEQUENCE [LARGE SCALE GENOMIC DNA]</scope>
    <source>
        <strain evidence="10">Bchr_013</strain>
    </source>
</reference>
<dbReference type="GO" id="GO:0000166">
    <property type="term" value="F:nucleotide binding"/>
    <property type="evidence" value="ECO:0007669"/>
    <property type="project" value="InterPro"/>
</dbReference>
<dbReference type="Pfam" id="PF03175">
    <property type="entry name" value="DNA_pol_B_2"/>
    <property type="match status" value="2"/>
</dbReference>
<keyword evidence="6" id="KW-0239">DNA-directed DNA polymerase</keyword>
<dbReference type="GO" id="GO:0003677">
    <property type="term" value="F:DNA binding"/>
    <property type="evidence" value="ECO:0007669"/>
    <property type="project" value="UniProtKB-KW"/>
</dbReference>
<proteinExistence type="inferred from homology"/>
<keyword evidence="11" id="KW-1185">Reference proteome</keyword>
<evidence type="ECO:0000259" key="9">
    <source>
        <dbReference type="Pfam" id="PF03175"/>
    </source>
</evidence>
<dbReference type="InterPro" id="IPR043502">
    <property type="entry name" value="DNA/RNA_pol_sf"/>
</dbReference>
<dbReference type="InterPro" id="IPR012337">
    <property type="entry name" value="RNaseH-like_sf"/>
</dbReference>
<keyword evidence="4" id="KW-0548">Nucleotidyltransferase</keyword>
<evidence type="ECO:0000256" key="4">
    <source>
        <dbReference type="ARBA" id="ARBA00022695"/>
    </source>
</evidence>
<dbReference type="InterPro" id="IPR023211">
    <property type="entry name" value="DNA_pol_palm_dom_sf"/>
</dbReference>
<feature type="non-terminal residue" evidence="10">
    <location>
        <position position="1697"/>
    </location>
</feature>
<sequence length="1697" mass="193739">MEELNSCELSSKNAPVNSLFCKNEKDNLSKQVKIEIKEEDGSVDIGLGIPKKITMSPKDELLKFKQKHLGAMCCPVVVGHTSPQCQNQVLTQKLKQESVADDALNNGLVPPQTVLESLVQELQKVKWDQIKQIRANAGLNIHVENEAIAGSFEPSQHDQCKSHVICNLDDSGVMTNNIFSTHTNKREHLIRPGDIKVENESGEDTECLRGPSPATVCPVLQSSVKIEPQNFQGSTAEIETKVPDTLYFSASLKCSQNQSLQHEGKNESVMNESSNLEGTTAQPGMDSLVLHAKEAQHSGQGKQKCEHISLNTSADEEISSAHNGHNVQCNSNLYNKETLNDSKIQTNVIYTPLSFDNEKEQQYSLGSVKIKQENECVAVSSEIPNPGPTTPMSDLYLQGEQQKWQPIVDMNKKNILHPQQHQRDISFANIKRKKCVTNDATLSSDLLTSYEQQNNVHLSQEDGKIIKKGSSTLSTPLLAKEESTNKSVLEVRSDKQMLNVGSGSSFQHPMDPGFNKANLHIQRRAGPFFQNREFCCNFNFKSLAFLKSFSHLYLAIHQVFQEVLDHAKPDLKGDDYVQLDLCAESHKDSMITQGHAADLNVSTFLNKVADKLPATKDILACENLSLILKTVSNLKGESGISSKPNYVLPYNILRQKRRCMFILNNQGNNLCFAATLIGLMDLKNARIDKIMKEAVELHKQLNLPPQDMVSFSNIAKFEELLDIKIKVYYGAPDLQVFETSTAPHPRTYFMYLQNNHYYGITSLTSFLGVKQICRLCHRPTMNNHKCNAICKVCLSSNCQQVKNERVSCKDCYRTCKSRLCYIRHKLLQSDEKHQKPTPSPCDSVIHCRECRNPINLTPGVKAHQCQMVTCHGCGERSRDEKHRCFLSELKPEPLTSNYIFFDIICRAGRVPCYIYALSIDSTVEKAFYGNDCIARFCTFFIKSRFEGYTFLAHNCKNFDGDLILNFLVQNHMKCEYFNLGTSFKGFIVLLTKIRFINTYCFMPMKLRAMPKAFGFKMSRGYFPHYFNTPVNENYCGPVPSIQSYGQRHLVGEESSCFLKWHKIRRSTGFNFLSEMKQYCKNSVDMLLQAFLCFRNVFSDGKDIDPFKFKNIGNAAMALFRTNFFPKNTIPIIPFDIYRREYRYFQAANIQWLEYVSAAEGIKIQHALNAGEKQFGPYFVDGFATIDGEDICFLYCACSTYGCPECLKNISRRSCAGYSKKYEDLQEKISYLKGRNLQIRIMWEHEWLELKQEPKMRPFLKKYPDPFDPWNSIYGNRAEAICLLYKIQPDEKIKYFVFNDLLMYVYKTKSFPAGHPVIIREDFDDLSEYFGFAKVTIFPPKKLLFPVLGTCLNGHILFSLCRTCAEMKQTAICTHEDEQRSLTGIWSTVELSKALECGYRVGKVFEVWHFEKRSTKLFESYIKRNMKIKQEAQGFPHWCNNDEQKDLYVKKYFDEEGVKLERDNIKMNQGSHKVSSLLLDSLWEEFGSSAVNFRSSIVTTSEELDKLIFSKYFSVLNVDFFNDTTAYVQWHYDSDTKKFPTNIFLASFVSAYVHLELYSVLENLQERCLYFDTDTIVFVSRPGSWEPPLSTKLGGFSSRIKNEDHIVEFVSATHKTYGYKTFKGEAYMKVKGFAFEHASSDQVNLASIIDLVKTDLFKLGPDSNNTIQNMTKGVQPDFNIVFDKRVLNSDHFTLPYGF</sequence>
<evidence type="ECO:0000256" key="3">
    <source>
        <dbReference type="ARBA" id="ARBA00022679"/>
    </source>
</evidence>
<dbReference type="EMBL" id="JAATIS010000485">
    <property type="protein sequence ID" value="KAG2468615.1"/>
    <property type="molecule type" value="Genomic_DNA"/>
</dbReference>
<protein>
    <recommendedName>
        <fullName evidence="2">DNA-directed DNA polymerase</fullName>
        <ecNumber evidence="2">2.7.7.7</ecNumber>
    </recommendedName>
</protein>
<feature type="non-terminal residue" evidence="10">
    <location>
        <position position="1"/>
    </location>
</feature>
<evidence type="ECO:0000256" key="1">
    <source>
        <dbReference type="ARBA" id="ARBA00005755"/>
    </source>
</evidence>
<gene>
    <name evidence="10" type="primary">Dpom_0</name>
    <name evidence="10" type="ORF">GTO96_0014808</name>
</gene>
<evidence type="ECO:0000313" key="10">
    <source>
        <dbReference type="EMBL" id="KAG2468615.1"/>
    </source>
</evidence>